<evidence type="ECO:0000313" key="2">
    <source>
        <dbReference type="Proteomes" id="UP000308600"/>
    </source>
</evidence>
<accession>A0ACD3B212</accession>
<evidence type="ECO:0000313" key="1">
    <source>
        <dbReference type="EMBL" id="TFK71272.1"/>
    </source>
</evidence>
<name>A0ACD3B212_9AGAR</name>
<protein>
    <submittedName>
        <fullName evidence="1">Uncharacterized protein</fullName>
    </submittedName>
</protein>
<gene>
    <name evidence="1" type="ORF">BDN72DRAFT_469281</name>
</gene>
<proteinExistence type="predicted"/>
<organism evidence="1 2">
    <name type="scientific">Pluteus cervinus</name>
    <dbReference type="NCBI Taxonomy" id="181527"/>
    <lineage>
        <taxon>Eukaryota</taxon>
        <taxon>Fungi</taxon>
        <taxon>Dikarya</taxon>
        <taxon>Basidiomycota</taxon>
        <taxon>Agaricomycotina</taxon>
        <taxon>Agaricomycetes</taxon>
        <taxon>Agaricomycetidae</taxon>
        <taxon>Agaricales</taxon>
        <taxon>Pluteineae</taxon>
        <taxon>Pluteaceae</taxon>
        <taxon>Pluteus</taxon>
    </lineage>
</organism>
<dbReference type="EMBL" id="ML208300">
    <property type="protein sequence ID" value="TFK71272.1"/>
    <property type="molecule type" value="Genomic_DNA"/>
</dbReference>
<sequence>MSAASATTQQLLSSTNSFFNALSNNTSPITLLSYFSTTRLVSLQHAPATCPHPHTSRLTGLNAIRSYFDLLATHWTRTDMRIHSAQVDSSAKQVVVAASVTWMWKKSRKSFTEDFTCTLQFDDNQKIVDFLVCTNSGPGTCVMRAVDAEPQTSLTKTAVQVNM</sequence>
<reference evidence="1 2" key="1">
    <citation type="journal article" date="2019" name="Nat. Ecol. Evol.">
        <title>Megaphylogeny resolves global patterns of mushroom evolution.</title>
        <authorList>
            <person name="Varga T."/>
            <person name="Krizsan K."/>
            <person name="Foldi C."/>
            <person name="Dima B."/>
            <person name="Sanchez-Garcia M."/>
            <person name="Sanchez-Ramirez S."/>
            <person name="Szollosi G.J."/>
            <person name="Szarkandi J.G."/>
            <person name="Papp V."/>
            <person name="Albert L."/>
            <person name="Andreopoulos W."/>
            <person name="Angelini C."/>
            <person name="Antonin V."/>
            <person name="Barry K.W."/>
            <person name="Bougher N.L."/>
            <person name="Buchanan P."/>
            <person name="Buyck B."/>
            <person name="Bense V."/>
            <person name="Catcheside P."/>
            <person name="Chovatia M."/>
            <person name="Cooper J."/>
            <person name="Damon W."/>
            <person name="Desjardin D."/>
            <person name="Finy P."/>
            <person name="Geml J."/>
            <person name="Haridas S."/>
            <person name="Hughes K."/>
            <person name="Justo A."/>
            <person name="Karasinski D."/>
            <person name="Kautmanova I."/>
            <person name="Kiss B."/>
            <person name="Kocsube S."/>
            <person name="Kotiranta H."/>
            <person name="LaButti K.M."/>
            <person name="Lechner B.E."/>
            <person name="Liimatainen K."/>
            <person name="Lipzen A."/>
            <person name="Lukacs Z."/>
            <person name="Mihaltcheva S."/>
            <person name="Morgado L.N."/>
            <person name="Niskanen T."/>
            <person name="Noordeloos M.E."/>
            <person name="Ohm R.A."/>
            <person name="Ortiz-Santana B."/>
            <person name="Ovrebo C."/>
            <person name="Racz N."/>
            <person name="Riley R."/>
            <person name="Savchenko A."/>
            <person name="Shiryaev A."/>
            <person name="Soop K."/>
            <person name="Spirin V."/>
            <person name="Szebenyi C."/>
            <person name="Tomsovsky M."/>
            <person name="Tulloss R.E."/>
            <person name="Uehling J."/>
            <person name="Grigoriev I.V."/>
            <person name="Vagvolgyi C."/>
            <person name="Papp T."/>
            <person name="Martin F.M."/>
            <person name="Miettinen O."/>
            <person name="Hibbett D.S."/>
            <person name="Nagy L.G."/>
        </authorList>
    </citation>
    <scope>NUCLEOTIDE SEQUENCE [LARGE SCALE GENOMIC DNA]</scope>
    <source>
        <strain evidence="1 2">NL-1719</strain>
    </source>
</reference>
<dbReference type="Proteomes" id="UP000308600">
    <property type="component" value="Unassembled WGS sequence"/>
</dbReference>
<keyword evidence="2" id="KW-1185">Reference proteome</keyword>